<dbReference type="Gene3D" id="3.40.50.300">
    <property type="entry name" value="P-loop containing nucleotide triphosphate hydrolases"/>
    <property type="match status" value="1"/>
</dbReference>
<dbReference type="PROSITE" id="PS51417">
    <property type="entry name" value="ARF"/>
    <property type="match status" value="1"/>
</dbReference>
<dbReference type="InterPro" id="IPR006689">
    <property type="entry name" value="Small_GTPase_ARF/SAR"/>
</dbReference>
<dbReference type="Proteomes" id="UP000196158">
    <property type="component" value="Unassembled WGS sequence"/>
</dbReference>
<sequence length="205" mass="23480">MGLLTIIKKQKQKDKEVRCLVIGLDNSGKSTIVNRLLPEDEREDKITPTIGFQIKTFTIDNTFNINLWDVGGQNSLRPFWENYFNKTDVLIWCIDISLPVRFNESFSELQNLIVKNGDRIGYDCHVVVILNKIDLLDDDDMTNSDIILNIEEKIQNSFNIENGDNMLNSIDIINKRREVDFIRCSAISGEGIDAIKEAILSQISR</sequence>
<dbReference type="SUPFAM" id="SSF52540">
    <property type="entry name" value="P-loop containing nucleoside triphosphate hydrolases"/>
    <property type="match status" value="1"/>
</dbReference>
<accession>A0A1X7R138</accession>
<keyword evidence="6" id="KW-1185">Reference proteome</keyword>
<dbReference type="SMART" id="SM00178">
    <property type="entry name" value="SAR"/>
    <property type="match status" value="1"/>
</dbReference>
<keyword evidence="1 3" id="KW-0547">Nucleotide-binding</keyword>
<dbReference type="InterPro" id="IPR044612">
    <property type="entry name" value="ARL2/3"/>
</dbReference>
<dbReference type="PROSITE" id="PS51419">
    <property type="entry name" value="RAB"/>
    <property type="match status" value="1"/>
</dbReference>
<dbReference type="GO" id="GO:0003924">
    <property type="term" value="F:GTPase activity"/>
    <property type="evidence" value="ECO:0007669"/>
    <property type="project" value="InterPro"/>
</dbReference>
<feature type="binding site" evidence="4">
    <location>
        <position position="49"/>
    </location>
    <ligand>
        <name>Mg(2+)</name>
        <dbReference type="ChEBI" id="CHEBI:18420"/>
    </ligand>
</feature>
<evidence type="ECO:0000313" key="6">
    <source>
        <dbReference type="Proteomes" id="UP000196158"/>
    </source>
</evidence>
<keyword evidence="4" id="KW-0479">Metal-binding</keyword>
<evidence type="ECO:0000256" key="3">
    <source>
        <dbReference type="PIRSR" id="PIRSR606689-1"/>
    </source>
</evidence>
<dbReference type="OrthoDB" id="2011769at2759"/>
<protein>
    <submittedName>
        <fullName evidence="5">Similar to Saccharomyces cerevisiae YMR138W CIN4 GTP-binding protein involved in beta-tubulin (Tub2p) folding</fullName>
    </submittedName>
</protein>
<dbReference type="AlphaFoldDB" id="A0A1X7R138"/>
<proteinExistence type="predicted"/>
<keyword evidence="2 3" id="KW-0342">GTP-binding</keyword>
<name>A0A1X7R138_9SACH</name>
<dbReference type="InterPro" id="IPR005225">
    <property type="entry name" value="Small_GTP-bd"/>
</dbReference>
<dbReference type="InterPro" id="IPR027417">
    <property type="entry name" value="P-loop_NTPase"/>
</dbReference>
<gene>
    <name evidence="5" type="ORF">KASA_0P03586G</name>
</gene>
<dbReference type="GO" id="GO:0046872">
    <property type="term" value="F:metal ion binding"/>
    <property type="evidence" value="ECO:0007669"/>
    <property type="project" value="UniProtKB-KW"/>
</dbReference>
<dbReference type="STRING" id="1789683.A0A1X7R138"/>
<dbReference type="PANTHER" id="PTHR45697">
    <property type="entry name" value="ADP-RIBOSYLATION FACTOR-LIKE PROTEIN 2-RELATED"/>
    <property type="match status" value="1"/>
</dbReference>
<evidence type="ECO:0000256" key="1">
    <source>
        <dbReference type="ARBA" id="ARBA00022741"/>
    </source>
</evidence>
<evidence type="ECO:0000313" key="5">
    <source>
        <dbReference type="EMBL" id="SMN19189.1"/>
    </source>
</evidence>
<dbReference type="CDD" id="cd00878">
    <property type="entry name" value="Arf_Arl"/>
    <property type="match status" value="1"/>
</dbReference>
<dbReference type="NCBIfam" id="TIGR00231">
    <property type="entry name" value="small_GTP"/>
    <property type="match status" value="1"/>
</dbReference>
<evidence type="ECO:0000256" key="4">
    <source>
        <dbReference type="PIRSR" id="PIRSR606689-2"/>
    </source>
</evidence>
<dbReference type="SMART" id="SM00177">
    <property type="entry name" value="ARF"/>
    <property type="match status" value="1"/>
</dbReference>
<feature type="binding site" evidence="4">
    <location>
        <position position="30"/>
    </location>
    <ligand>
        <name>Mg(2+)</name>
        <dbReference type="ChEBI" id="CHEBI:18420"/>
    </ligand>
</feature>
<dbReference type="GO" id="GO:0005525">
    <property type="term" value="F:GTP binding"/>
    <property type="evidence" value="ECO:0007669"/>
    <property type="project" value="UniProtKB-KW"/>
</dbReference>
<feature type="binding site" evidence="3">
    <location>
        <begin position="131"/>
        <end position="134"/>
    </location>
    <ligand>
        <name>GTP</name>
        <dbReference type="ChEBI" id="CHEBI:37565"/>
    </ligand>
</feature>
<dbReference type="PRINTS" id="PR00449">
    <property type="entry name" value="RASTRNSFRMNG"/>
</dbReference>
<feature type="binding site" evidence="3">
    <location>
        <position position="72"/>
    </location>
    <ligand>
        <name>GTP</name>
        <dbReference type="ChEBI" id="CHEBI:37565"/>
    </ligand>
</feature>
<evidence type="ECO:0000256" key="2">
    <source>
        <dbReference type="ARBA" id="ARBA00023134"/>
    </source>
</evidence>
<organism evidence="5 6">
    <name type="scientific">Maudiozyma saulgeensis</name>
    <dbReference type="NCBI Taxonomy" id="1789683"/>
    <lineage>
        <taxon>Eukaryota</taxon>
        <taxon>Fungi</taxon>
        <taxon>Dikarya</taxon>
        <taxon>Ascomycota</taxon>
        <taxon>Saccharomycotina</taxon>
        <taxon>Saccharomycetes</taxon>
        <taxon>Saccharomycetales</taxon>
        <taxon>Saccharomycetaceae</taxon>
        <taxon>Maudiozyma</taxon>
    </lineage>
</organism>
<feature type="binding site" evidence="3">
    <location>
        <begin position="23"/>
        <end position="30"/>
    </location>
    <ligand>
        <name>GTP</name>
        <dbReference type="ChEBI" id="CHEBI:37565"/>
    </ligand>
</feature>
<reference evidence="5 6" key="1">
    <citation type="submission" date="2017-04" db="EMBL/GenBank/DDBJ databases">
        <authorList>
            <person name="Afonso C.L."/>
            <person name="Miller P.J."/>
            <person name="Scott M.A."/>
            <person name="Spackman E."/>
            <person name="Goraichik I."/>
            <person name="Dimitrov K.M."/>
            <person name="Suarez D.L."/>
            <person name="Swayne D.E."/>
        </authorList>
    </citation>
    <scope>NUCLEOTIDE SEQUENCE [LARGE SCALE GENOMIC DNA]</scope>
</reference>
<keyword evidence="4" id="KW-0460">Magnesium</keyword>
<dbReference type="EMBL" id="FXLY01000003">
    <property type="protein sequence ID" value="SMN19189.1"/>
    <property type="molecule type" value="Genomic_DNA"/>
</dbReference>
<dbReference type="Pfam" id="PF00025">
    <property type="entry name" value="Arf"/>
    <property type="match status" value="1"/>
</dbReference>